<feature type="binding site" evidence="8">
    <location>
        <position position="197"/>
    </location>
    <ligand>
        <name>ATP</name>
        <dbReference type="ChEBI" id="CHEBI:30616"/>
    </ligand>
</feature>
<keyword evidence="2 8" id="KW-0547">Nucleotide-binding</keyword>
<evidence type="ECO:0000313" key="13">
    <source>
        <dbReference type="EMBL" id="CAJ0564474.1"/>
    </source>
</evidence>
<comment type="similarity">
    <text evidence="9">Belongs to the protein kinase superfamily. Tyr protein kinase family.</text>
</comment>
<dbReference type="PROSITE" id="PS50001">
    <property type="entry name" value="SH2"/>
    <property type="match status" value="1"/>
</dbReference>
<dbReference type="PANTHER" id="PTHR24418">
    <property type="entry name" value="TYROSINE-PROTEIN KINASE"/>
    <property type="match status" value="1"/>
</dbReference>
<evidence type="ECO:0000259" key="11">
    <source>
        <dbReference type="PROSITE" id="PS50001"/>
    </source>
</evidence>
<dbReference type="Pfam" id="PF07714">
    <property type="entry name" value="PK_Tyr_Ser-Thr"/>
    <property type="match status" value="1"/>
</dbReference>
<keyword evidence="5 9" id="KW-0829">Tyrosine-protein kinase</keyword>
<name>A0AA36C991_9BILA</name>
<dbReference type="GO" id="GO:0005524">
    <property type="term" value="F:ATP binding"/>
    <property type="evidence" value="ECO:0007669"/>
    <property type="project" value="UniProtKB-UniRule"/>
</dbReference>
<evidence type="ECO:0000256" key="10">
    <source>
        <dbReference type="SAM" id="MobiDB-lite"/>
    </source>
</evidence>
<dbReference type="InterPro" id="IPR017441">
    <property type="entry name" value="Protein_kinase_ATP_BS"/>
</dbReference>
<dbReference type="PROSITE" id="PS00107">
    <property type="entry name" value="PROTEIN_KINASE_ATP"/>
    <property type="match status" value="1"/>
</dbReference>
<dbReference type="InterPro" id="IPR001245">
    <property type="entry name" value="Ser-Thr/Tyr_kinase_cat_dom"/>
</dbReference>
<dbReference type="InterPro" id="IPR020635">
    <property type="entry name" value="Tyr_kinase_cat_dom"/>
</dbReference>
<comment type="catalytic activity">
    <reaction evidence="6 9">
        <text>L-tyrosyl-[protein] + ATP = O-phospho-L-tyrosyl-[protein] + ADP + H(+)</text>
        <dbReference type="Rhea" id="RHEA:10596"/>
        <dbReference type="Rhea" id="RHEA-COMP:10136"/>
        <dbReference type="Rhea" id="RHEA-COMP:20101"/>
        <dbReference type="ChEBI" id="CHEBI:15378"/>
        <dbReference type="ChEBI" id="CHEBI:30616"/>
        <dbReference type="ChEBI" id="CHEBI:46858"/>
        <dbReference type="ChEBI" id="CHEBI:61978"/>
        <dbReference type="ChEBI" id="CHEBI:456216"/>
        <dbReference type="EC" id="2.7.10.2"/>
    </reaction>
</comment>
<evidence type="ECO:0000256" key="5">
    <source>
        <dbReference type="ARBA" id="ARBA00023137"/>
    </source>
</evidence>
<dbReference type="SMART" id="SM00252">
    <property type="entry name" value="SH2"/>
    <property type="match status" value="1"/>
</dbReference>
<accession>A0AA36C991</accession>
<evidence type="ECO:0000256" key="4">
    <source>
        <dbReference type="ARBA" id="ARBA00022840"/>
    </source>
</evidence>
<keyword evidence="1 9" id="KW-0808">Transferase</keyword>
<keyword evidence="3 9" id="KW-0418">Kinase</keyword>
<keyword evidence="4 8" id="KW-0067">ATP-binding</keyword>
<dbReference type="PROSITE" id="PS50011">
    <property type="entry name" value="PROTEIN_KINASE_DOM"/>
    <property type="match status" value="1"/>
</dbReference>
<evidence type="ECO:0000256" key="2">
    <source>
        <dbReference type="ARBA" id="ARBA00022741"/>
    </source>
</evidence>
<dbReference type="GO" id="GO:0004715">
    <property type="term" value="F:non-membrane spanning protein tyrosine kinase activity"/>
    <property type="evidence" value="ECO:0007669"/>
    <property type="project" value="UniProtKB-EC"/>
</dbReference>
<dbReference type="EC" id="2.7.10.2" evidence="9"/>
<dbReference type="InterPro" id="IPR036860">
    <property type="entry name" value="SH2_dom_sf"/>
</dbReference>
<proteinExistence type="inferred from homology"/>
<evidence type="ECO:0000256" key="6">
    <source>
        <dbReference type="ARBA" id="ARBA00051245"/>
    </source>
</evidence>
<dbReference type="InterPro" id="IPR000980">
    <property type="entry name" value="SH2"/>
</dbReference>
<dbReference type="Pfam" id="PF00017">
    <property type="entry name" value="SH2"/>
    <property type="match status" value="1"/>
</dbReference>
<feature type="region of interest" description="Disordered" evidence="10">
    <location>
        <begin position="1"/>
        <end position="31"/>
    </location>
</feature>
<keyword evidence="7" id="KW-0727">SH2 domain</keyword>
<dbReference type="EMBL" id="CATQJA010000886">
    <property type="protein sequence ID" value="CAJ0564474.1"/>
    <property type="molecule type" value="Genomic_DNA"/>
</dbReference>
<evidence type="ECO:0000256" key="7">
    <source>
        <dbReference type="PROSITE-ProRule" id="PRU00191"/>
    </source>
</evidence>
<dbReference type="InterPro" id="IPR050198">
    <property type="entry name" value="Non-receptor_tyrosine_kinases"/>
</dbReference>
<dbReference type="PROSITE" id="PS00109">
    <property type="entry name" value="PROTEIN_KINASE_TYR"/>
    <property type="match status" value="1"/>
</dbReference>
<reference evidence="13" key="1">
    <citation type="submission" date="2023-06" db="EMBL/GenBank/DDBJ databases">
        <authorList>
            <person name="Delattre M."/>
        </authorList>
    </citation>
    <scope>NUCLEOTIDE SEQUENCE</scope>
    <source>
        <strain evidence="13">AF72</strain>
    </source>
</reference>
<dbReference type="InterPro" id="IPR000719">
    <property type="entry name" value="Prot_kinase_dom"/>
</dbReference>
<dbReference type="CDD" id="cd10361">
    <property type="entry name" value="SH2_Fps_family"/>
    <property type="match status" value="1"/>
</dbReference>
<dbReference type="Proteomes" id="UP001177023">
    <property type="component" value="Unassembled WGS sequence"/>
</dbReference>
<dbReference type="SMART" id="SM00219">
    <property type="entry name" value="TyrKc"/>
    <property type="match status" value="1"/>
</dbReference>
<dbReference type="SUPFAM" id="SSF56112">
    <property type="entry name" value="Protein kinase-like (PK-like)"/>
    <property type="match status" value="1"/>
</dbReference>
<evidence type="ECO:0000313" key="14">
    <source>
        <dbReference type="Proteomes" id="UP001177023"/>
    </source>
</evidence>
<dbReference type="InterPro" id="IPR011009">
    <property type="entry name" value="Kinase-like_dom_sf"/>
</dbReference>
<organism evidence="13 14">
    <name type="scientific">Mesorhabditis spiculigera</name>
    <dbReference type="NCBI Taxonomy" id="96644"/>
    <lineage>
        <taxon>Eukaryota</taxon>
        <taxon>Metazoa</taxon>
        <taxon>Ecdysozoa</taxon>
        <taxon>Nematoda</taxon>
        <taxon>Chromadorea</taxon>
        <taxon>Rhabditida</taxon>
        <taxon>Rhabditina</taxon>
        <taxon>Rhabditomorpha</taxon>
        <taxon>Rhabditoidea</taxon>
        <taxon>Rhabditidae</taxon>
        <taxon>Mesorhabditinae</taxon>
        <taxon>Mesorhabditis</taxon>
    </lineage>
</organism>
<feature type="non-terminal residue" evidence="13">
    <location>
        <position position="1"/>
    </location>
</feature>
<dbReference type="Gene3D" id="1.10.510.10">
    <property type="entry name" value="Transferase(Phosphotransferase) domain 1"/>
    <property type="match status" value="1"/>
</dbReference>
<dbReference type="SUPFAM" id="SSF55550">
    <property type="entry name" value="SH2 domain"/>
    <property type="match status" value="1"/>
</dbReference>
<evidence type="ECO:0000256" key="8">
    <source>
        <dbReference type="PROSITE-ProRule" id="PRU10141"/>
    </source>
</evidence>
<feature type="domain" description="Protein kinase" evidence="12">
    <location>
        <begin position="164"/>
        <end position="434"/>
    </location>
</feature>
<gene>
    <name evidence="13" type="ORF">MSPICULIGERA_LOCUS3148</name>
</gene>
<dbReference type="Gene3D" id="3.30.200.20">
    <property type="entry name" value="Phosphorylase Kinase, domain 1"/>
    <property type="match status" value="1"/>
</dbReference>
<dbReference type="AlphaFoldDB" id="A0AA36C991"/>
<evidence type="ECO:0000259" key="12">
    <source>
        <dbReference type="PROSITE" id="PS50011"/>
    </source>
</evidence>
<feature type="domain" description="SH2" evidence="11">
    <location>
        <begin position="56"/>
        <end position="152"/>
    </location>
</feature>
<dbReference type="InterPro" id="IPR008266">
    <property type="entry name" value="Tyr_kinase_AS"/>
</dbReference>
<keyword evidence="14" id="KW-1185">Reference proteome</keyword>
<evidence type="ECO:0000256" key="1">
    <source>
        <dbReference type="ARBA" id="ARBA00022679"/>
    </source>
</evidence>
<evidence type="ECO:0000256" key="3">
    <source>
        <dbReference type="ARBA" id="ARBA00022777"/>
    </source>
</evidence>
<comment type="caution">
    <text evidence="13">The sequence shown here is derived from an EMBL/GenBank/DDBJ whole genome shotgun (WGS) entry which is preliminary data.</text>
</comment>
<protein>
    <recommendedName>
        <fullName evidence="9">Tyrosine-protein kinase</fullName>
        <ecNumber evidence="9">2.7.10.2</ecNumber>
    </recommendedName>
</protein>
<dbReference type="PRINTS" id="PR00109">
    <property type="entry name" value="TYRKINASE"/>
</dbReference>
<evidence type="ECO:0000256" key="9">
    <source>
        <dbReference type="RuleBase" id="RU362096"/>
    </source>
</evidence>
<dbReference type="InterPro" id="IPR035849">
    <property type="entry name" value="Fes/Fps/Fer_SH2"/>
</dbReference>
<dbReference type="Gene3D" id="3.30.505.10">
    <property type="entry name" value="SH2 domain"/>
    <property type="match status" value="1"/>
</dbReference>
<sequence>MSGAKADSPDPPAKSQHLRPTSNAKRRKPTSGESCLIPIASRISYLEHPRLQEMPYYHGFMPRSECEKLFENPAFRCNGVFLVRQSVHERKYIYVISSWFDGALYHTQICCSDKFRYWVTDWSFQSIPALIEYHVDKGDPVCTEGYYIRYHAKKSSWQLDHSQIMCTRQLGAGNFGCVYEALYQYDPYKKPQPCAVKTLFGENMDALQRSEFYSEANQMKELNHPNVVAFYGVATTDEPMLLVMELVGASLQGKIEKEEQTEIVRLNWIYDAAKGMQCLEEHGVLHRDVAARNFLLDREGVHVKVSDFGLSMARGAKVDPKKNALPLRYWPPEVLKSYSKAQPHFDHKADVWSFGVMVTELYTRGKRPFEILEDKNPDVRFQALIKKTKKDCWKNYPLLIPMRGDLEKIVHRCFEYDPKDRPTFAELVQLLAELPDVVVHVLEKPKSLRRRIIDWFLESDP</sequence>